<dbReference type="Pfam" id="PF00939">
    <property type="entry name" value="Na_sulph_symp"/>
    <property type="match status" value="1"/>
</dbReference>
<evidence type="ECO:0000256" key="2">
    <source>
        <dbReference type="ARBA" id="ARBA00007349"/>
    </source>
</evidence>
<evidence type="ECO:0000256" key="6">
    <source>
        <dbReference type="SAM" id="Phobius"/>
    </source>
</evidence>
<comment type="subcellular location">
    <subcellularLocation>
        <location evidence="1">Membrane</location>
        <topology evidence="1">Multi-pass membrane protein</topology>
    </subcellularLocation>
</comment>
<feature type="transmembrane region" description="Helical" evidence="6">
    <location>
        <begin position="217"/>
        <end position="237"/>
    </location>
</feature>
<evidence type="ECO:0000256" key="1">
    <source>
        <dbReference type="ARBA" id="ARBA00004141"/>
    </source>
</evidence>
<gene>
    <name evidence="7" type="ORF">CD039_08355</name>
</gene>
<comment type="caution">
    <text evidence="7">The sequence shown here is derived from an EMBL/GenBank/DDBJ whole genome shotgun (WGS) entry which is preliminary data.</text>
</comment>
<dbReference type="NCBIfam" id="TIGR00785">
    <property type="entry name" value="dass"/>
    <property type="match status" value="1"/>
</dbReference>
<evidence type="ECO:0000256" key="5">
    <source>
        <dbReference type="ARBA" id="ARBA00023136"/>
    </source>
</evidence>
<evidence type="ECO:0000256" key="3">
    <source>
        <dbReference type="ARBA" id="ARBA00022692"/>
    </source>
</evidence>
<dbReference type="AlphaFoldDB" id="A0A2K4FC98"/>
<accession>A0A2K4FC98</accession>
<dbReference type="InterPro" id="IPR001898">
    <property type="entry name" value="SLC13A/DASS"/>
</dbReference>
<sequence length="470" mass="51272">MEKINYKKFILPVVVGIILWLITPIRPEGLSADAWHMFAIFVATIIGCITQPLPIGAVAMIGFTLTVLTGTVDIDPAVKGFGNSSIWLIAMAFFISRGFVKTGLGRRIALQFVKLFGKKTLGLGYSLVGVDLILAPATPSNTARAGGIMYPIINALSKSFGSKADDGTARKMGSFLIFTEFHGNLITAAMFLTAMAGNPLAQSLAQHEHIHITWMNWFLAALVPGIVSLIVVPFIIYKIYPPEIKETPDAKSWADNELKDMGHMHRDEKFMIGIFLVALILWVLGSVIDMNATLTAFIALSLLLLTGVLSWTDVLKETGAWNTLIWFSILVMMASQLNELGFIPWLSKTIAGSLGGLSWPVVLVLLILFYFYSHYLFASSTAHVSAMYSALLGVAIATGAPPLFSALMIGFFGNLMASTTHYSSGPAPILYSSGYVTQKRWWLMNAGLAIVYFVIWLGLGSLWMKLIGVM</sequence>
<feature type="transmembrane region" description="Helical" evidence="6">
    <location>
        <begin position="175"/>
        <end position="197"/>
    </location>
</feature>
<dbReference type="GeneID" id="98298361"/>
<feature type="transmembrane region" description="Helical" evidence="6">
    <location>
        <begin position="324"/>
        <end position="345"/>
    </location>
</feature>
<keyword evidence="8" id="KW-1185">Reference proteome</keyword>
<feature type="transmembrane region" description="Helical" evidence="6">
    <location>
        <begin position="81"/>
        <end position="100"/>
    </location>
</feature>
<dbReference type="GO" id="GO:0016020">
    <property type="term" value="C:membrane"/>
    <property type="evidence" value="ECO:0007669"/>
    <property type="project" value="UniProtKB-SubCell"/>
</dbReference>
<comment type="similarity">
    <text evidence="2">Belongs to the SLC13A/DASS transporter (TC 2.A.47) family. DIT1 subfamily.</text>
</comment>
<dbReference type="EMBL" id="PPPX01000011">
    <property type="protein sequence ID" value="POA08988.1"/>
    <property type="molecule type" value="Genomic_DNA"/>
</dbReference>
<dbReference type="GO" id="GO:0022857">
    <property type="term" value="F:transmembrane transporter activity"/>
    <property type="evidence" value="ECO:0007669"/>
    <property type="project" value="InterPro"/>
</dbReference>
<dbReference type="PIRSF" id="PIRSF002457">
    <property type="entry name" value="DASS"/>
    <property type="match status" value="1"/>
</dbReference>
<dbReference type="InterPro" id="IPR030676">
    <property type="entry name" value="CitT-rel"/>
</dbReference>
<keyword evidence="3 6" id="KW-0812">Transmembrane</keyword>
<feature type="transmembrane region" description="Helical" evidence="6">
    <location>
        <begin position="294"/>
        <end position="312"/>
    </location>
</feature>
<evidence type="ECO:0000313" key="8">
    <source>
        <dbReference type="Proteomes" id="UP000242712"/>
    </source>
</evidence>
<keyword evidence="5 6" id="KW-0472">Membrane</keyword>
<feature type="transmembrane region" description="Helical" evidence="6">
    <location>
        <begin position="390"/>
        <end position="412"/>
    </location>
</feature>
<dbReference type="Proteomes" id="UP000242712">
    <property type="component" value="Unassembled WGS sequence"/>
</dbReference>
<feature type="transmembrane region" description="Helical" evidence="6">
    <location>
        <begin position="357"/>
        <end position="378"/>
    </location>
</feature>
<feature type="transmembrane region" description="Helical" evidence="6">
    <location>
        <begin position="270"/>
        <end position="288"/>
    </location>
</feature>
<feature type="transmembrane region" description="Helical" evidence="6">
    <location>
        <begin position="37"/>
        <end position="61"/>
    </location>
</feature>
<evidence type="ECO:0000256" key="4">
    <source>
        <dbReference type="ARBA" id="ARBA00022989"/>
    </source>
</evidence>
<name>A0A2K4FC98_9STAP</name>
<feature type="transmembrane region" description="Helical" evidence="6">
    <location>
        <begin position="441"/>
        <end position="464"/>
    </location>
</feature>
<organism evidence="7 8">
    <name type="scientific">Staphylococcus argensis</name>
    <dbReference type="NCBI Taxonomy" id="1607738"/>
    <lineage>
        <taxon>Bacteria</taxon>
        <taxon>Bacillati</taxon>
        <taxon>Bacillota</taxon>
        <taxon>Bacilli</taxon>
        <taxon>Bacillales</taxon>
        <taxon>Staphylococcaceae</taxon>
        <taxon>Staphylococcus</taxon>
    </lineage>
</organism>
<proteinExistence type="inferred from homology"/>
<feature type="transmembrane region" description="Helical" evidence="6">
    <location>
        <begin position="6"/>
        <end position="25"/>
    </location>
</feature>
<protein>
    <submittedName>
        <fullName evidence="7">Anion permease</fullName>
    </submittedName>
</protein>
<reference evidence="7 8" key="1">
    <citation type="submission" date="2017-08" db="EMBL/GenBank/DDBJ databases">
        <title>Draft genome sequences of 64 type strains of genus Staph aureus.</title>
        <authorList>
            <person name="Cole K."/>
            <person name="Golubchik T."/>
            <person name="Russell J."/>
            <person name="Foster D."/>
            <person name="Llewelyn M."/>
            <person name="Wilson D."/>
            <person name="Crook D."/>
            <person name="Paul J."/>
        </authorList>
    </citation>
    <scope>NUCLEOTIDE SEQUENCE [LARGE SCALE GENOMIC DNA]</scope>
    <source>
        <strain evidence="7 8">DSM 29875</strain>
    </source>
</reference>
<dbReference type="OrthoDB" id="1401038at2"/>
<dbReference type="PANTHER" id="PTHR42826">
    <property type="entry name" value="DICARBOXYLATE TRANSPORTER 2.1, CHLOROPLASTIC"/>
    <property type="match status" value="1"/>
</dbReference>
<dbReference type="RefSeq" id="WP_103371936.1">
    <property type="nucleotide sequence ID" value="NZ_CBCRVO010000002.1"/>
</dbReference>
<evidence type="ECO:0000313" key="7">
    <source>
        <dbReference type="EMBL" id="POA08988.1"/>
    </source>
</evidence>
<keyword evidence="4 6" id="KW-1133">Transmembrane helix</keyword>